<accession>A0A0L0TCT6</accession>
<dbReference type="AlphaFoldDB" id="A0A0L0TCT6"/>
<dbReference type="GO" id="GO:0016579">
    <property type="term" value="P:protein deubiquitination"/>
    <property type="evidence" value="ECO:0007669"/>
    <property type="project" value="InterPro"/>
</dbReference>
<comment type="catalytic activity">
    <reaction evidence="1">
        <text>Thiol-dependent hydrolysis of ester, thioester, amide, peptide and isopeptide bonds formed by the C-terminal Gly of ubiquitin (a 76-residue protein attached to proteins as an intracellular targeting signal).</text>
        <dbReference type="EC" id="3.4.19.12"/>
    </reaction>
</comment>
<keyword evidence="6" id="KW-0378">Hydrolase</keyword>
<dbReference type="VEuPathDB" id="FungiDB:AMAG_16833"/>
<name>A0A0L0TCT6_ALLM3</name>
<evidence type="ECO:0000256" key="1">
    <source>
        <dbReference type="ARBA" id="ARBA00000707"/>
    </source>
</evidence>
<dbReference type="GO" id="GO:0004843">
    <property type="term" value="F:cysteine-type deubiquitinase activity"/>
    <property type="evidence" value="ECO:0007669"/>
    <property type="project" value="UniProtKB-EC"/>
</dbReference>
<dbReference type="PROSITE" id="PS00973">
    <property type="entry name" value="USP_2"/>
    <property type="match status" value="1"/>
</dbReference>
<evidence type="ECO:0000256" key="3">
    <source>
        <dbReference type="ARBA" id="ARBA00012759"/>
    </source>
</evidence>
<keyword evidence="5" id="KW-0833">Ubl conjugation pathway</keyword>
<dbReference type="Pfam" id="PF00443">
    <property type="entry name" value="UCH"/>
    <property type="match status" value="1"/>
</dbReference>
<dbReference type="PANTHER" id="PTHR24006">
    <property type="entry name" value="UBIQUITIN CARBOXYL-TERMINAL HYDROLASE"/>
    <property type="match status" value="1"/>
</dbReference>
<evidence type="ECO:0000256" key="4">
    <source>
        <dbReference type="ARBA" id="ARBA00022670"/>
    </source>
</evidence>
<dbReference type="eggNOG" id="KOG1867">
    <property type="taxonomic scope" value="Eukaryota"/>
</dbReference>
<reference evidence="10 11" key="1">
    <citation type="submission" date="2009-11" db="EMBL/GenBank/DDBJ databases">
        <title>Annotation of Allomyces macrogynus ATCC 38327.</title>
        <authorList>
            <consortium name="The Broad Institute Genome Sequencing Platform"/>
            <person name="Russ C."/>
            <person name="Cuomo C."/>
            <person name="Burger G."/>
            <person name="Gray M.W."/>
            <person name="Holland P.W.H."/>
            <person name="King N."/>
            <person name="Lang F.B.F."/>
            <person name="Roger A.J."/>
            <person name="Ruiz-Trillo I."/>
            <person name="Young S.K."/>
            <person name="Zeng Q."/>
            <person name="Gargeya S."/>
            <person name="Fitzgerald M."/>
            <person name="Haas B."/>
            <person name="Abouelleil A."/>
            <person name="Alvarado L."/>
            <person name="Arachchi H.M."/>
            <person name="Berlin A."/>
            <person name="Chapman S.B."/>
            <person name="Gearin G."/>
            <person name="Goldberg J."/>
            <person name="Griggs A."/>
            <person name="Gujja S."/>
            <person name="Hansen M."/>
            <person name="Heiman D."/>
            <person name="Howarth C."/>
            <person name="Larimer J."/>
            <person name="Lui A."/>
            <person name="MacDonald P.J.P."/>
            <person name="McCowen C."/>
            <person name="Montmayeur A."/>
            <person name="Murphy C."/>
            <person name="Neiman D."/>
            <person name="Pearson M."/>
            <person name="Priest M."/>
            <person name="Roberts A."/>
            <person name="Saif S."/>
            <person name="Shea T."/>
            <person name="Sisk P."/>
            <person name="Stolte C."/>
            <person name="Sykes S."/>
            <person name="Wortman J."/>
            <person name="Nusbaum C."/>
            <person name="Birren B."/>
        </authorList>
    </citation>
    <scope>NUCLEOTIDE SEQUENCE [LARGE SCALE GENOMIC DNA]</scope>
    <source>
        <strain evidence="10 11">ATCC 38327</strain>
    </source>
</reference>
<organism evidence="10 11">
    <name type="scientific">Allomyces macrogynus (strain ATCC 38327)</name>
    <name type="common">Allomyces javanicus var. macrogynus</name>
    <dbReference type="NCBI Taxonomy" id="578462"/>
    <lineage>
        <taxon>Eukaryota</taxon>
        <taxon>Fungi</taxon>
        <taxon>Fungi incertae sedis</taxon>
        <taxon>Blastocladiomycota</taxon>
        <taxon>Blastocladiomycetes</taxon>
        <taxon>Blastocladiales</taxon>
        <taxon>Blastocladiaceae</taxon>
        <taxon>Allomyces</taxon>
    </lineage>
</organism>
<dbReference type="GO" id="GO:0006508">
    <property type="term" value="P:proteolysis"/>
    <property type="evidence" value="ECO:0007669"/>
    <property type="project" value="UniProtKB-KW"/>
</dbReference>
<dbReference type="InterPro" id="IPR028889">
    <property type="entry name" value="USP"/>
</dbReference>
<dbReference type="CDD" id="cd02257">
    <property type="entry name" value="Peptidase_C19"/>
    <property type="match status" value="1"/>
</dbReference>
<evidence type="ECO:0000256" key="8">
    <source>
        <dbReference type="SAM" id="MobiDB-lite"/>
    </source>
</evidence>
<dbReference type="OrthoDB" id="21192at2759"/>
<keyword evidence="11" id="KW-1185">Reference proteome</keyword>
<dbReference type="PROSITE" id="PS50235">
    <property type="entry name" value="USP_3"/>
    <property type="match status" value="1"/>
</dbReference>
<dbReference type="STRING" id="578462.A0A0L0TCT6"/>
<evidence type="ECO:0000256" key="5">
    <source>
        <dbReference type="ARBA" id="ARBA00022786"/>
    </source>
</evidence>
<protein>
    <recommendedName>
        <fullName evidence="3">ubiquitinyl hydrolase 1</fullName>
        <ecNumber evidence="3">3.4.19.12</ecNumber>
    </recommendedName>
</protein>
<feature type="region of interest" description="Disordered" evidence="8">
    <location>
        <begin position="440"/>
        <end position="480"/>
    </location>
</feature>
<dbReference type="EC" id="3.4.19.12" evidence="3"/>
<sequence length="608" mass="66453">MNARTDRQPLSTSDLVNTLVTSAPAFASHEQQDAYEALTCILKATAATSFGAVLVGTEHAFATCTQCGSCTKGDVHPFSNLVLSLFDLLHGQPKRPLTLRECLDHYFNPLHSFDRGCQGCGEPERIIEFETRNRITVWPPVLIILLERWRAVDASNETFEKLHNLVRSHIDGVEMADGAPLYDLLAIVNHHGPSRHRGHYTAAVRAQGNGWLQISDERVERVARISVTETAYLLFFKKRDAPFPAVGTAAAQLDPPVLPLILPAAPAVHHGPVSPRAPRPIAPFPSSVAANELVTLISPPPAPPLASRSASTFSTPIARTSPVVSPGVSPVMSLAQVAHRHALVDSALRPALILAQPSAVRALDGILHDLIVNLGGSGAAARLTADQLQDFIAGYRGLIVDTFLDVLHPVAIEPSGPSVASDQCANVTSVARVDAPSACADSVRDGTHGSNNSEPVHAPNATPDAHARPTMRSVGVPSRQVTTDVDPANFRNRYPAYILDFIAWVEAERRRERERDGSRRTIQPMDVVTFVDGQYFLAAGWWAYYTHRHAFVRYSVARDRMSRWFRENEVLADPANGYARKSAKKDMWMVTLAAFDSFIAHRLRSRDL</sequence>
<dbReference type="InterPro" id="IPR001394">
    <property type="entry name" value="Peptidase_C19_UCH"/>
</dbReference>
<evidence type="ECO:0000313" key="10">
    <source>
        <dbReference type="EMBL" id="KNE72349.1"/>
    </source>
</evidence>
<dbReference type="EMBL" id="GG745379">
    <property type="protein sequence ID" value="KNE72349.1"/>
    <property type="molecule type" value="Genomic_DNA"/>
</dbReference>
<dbReference type="PANTHER" id="PTHR24006:SF888">
    <property type="entry name" value="UBIQUITIN CARBOXYL-TERMINAL HYDROLASE 30"/>
    <property type="match status" value="1"/>
</dbReference>
<dbReference type="InterPro" id="IPR018200">
    <property type="entry name" value="USP_CS"/>
</dbReference>
<evidence type="ECO:0000256" key="7">
    <source>
        <dbReference type="ARBA" id="ARBA00022807"/>
    </source>
</evidence>
<reference evidence="11" key="2">
    <citation type="submission" date="2009-11" db="EMBL/GenBank/DDBJ databases">
        <title>The Genome Sequence of Allomyces macrogynus strain ATCC 38327.</title>
        <authorList>
            <consortium name="The Broad Institute Genome Sequencing Platform"/>
            <person name="Russ C."/>
            <person name="Cuomo C."/>
            <person name="Shea T."/>
            <person name="Young S.K."/>
            <person name="Zeng Q."/>
            <person name="Koehrsen M."/>
            <person name="Haas B."/>
            <person name="Borodovsky M."/>
            <person name="Guigo R."/>
            <person name="Alvarado L."/>
            <person name="Berlin A."/>
            <person name="Borenstein D."/>
            <person name="Chen Z."/>
            <person name="Engels R."/>
            <person name="Freedman E."/>
            <person name="Gellesch M."/>
            <person name="Goldberg J."/>
            <person name="Griggs A."/>
            <person name="Gujja S."/>
            <person name="Heiman D."/>
            <person name="Hepburn T."/>
            <person name="Howarth C."/>
            <person name="Jen D."/>
            <person name="Larson L."/>
            <person name="Lewis B."/>
            <person name="Mehta T."/>
            <person name="Park D."/>
            <person name="Pearson M."/>
            <person name="Roberts A."/>
            <person name="Saif S."/>
            <person name="Shenoy N."/>
            <person name="Sisk P."/>
            <person name="Stolte C."/>
            <person name="Sykes S."/>
            <person name="Walk T."/>
            <person name="White J."/>
            <person name="Yandava C."/>
            <person name="Burger G."/>
            <person name="Gray M.W."/>
            <person name="Holland P.W.H."/>
            <person name="King N."/>
            <person name="Lang F.B.F."/>
            <person name="Roger A.J."/>
            <person name="Ruiz-Trillo I."/>
            <person name="Lander E."/>
            <person name="Nusbaum C."/>
        </authorList>
    </citation>
    <scope>NUCLEOTIDE SEQUENCE [LARGE SCALE GENOMIC DNA]</scope>
    <source>
        <strain evidence="11">ATCC 38327</strain>
    </source>
</reference>
<dbReference type="Proteomes" id="UP000054350">
    <property type="component" value="Unassembled WGS sequence"/>
</dbReference>
<keyword evidence="4" id="KW-0645">Protease</keyword>
<evidence type="ECO:0000256" key="6">
    <source>
        <dbReference type="ARBA" id="ARBA00022801"/>
    </source>
</evidence>
<dbReference type="InterPro" id="IPR050164">
    <property type="entry name" value="Peptidase_C19"/>
</dbReference>
<dbReference type="SUPFAM" id="SSF54001">
    <property type="entry name" value="Cysteine proteinases"/>
    <property type="match status" value="1"/>
</dbReference>
<evidence type="ECO:0000256" key="2">
    <source>
        <dbReference type="ARBA" id="ARBA00009085"/>
    </source>
</evidence>
<proteinExistence type="inferred from homology"/>
<feature type="domain" description="USP" evidence="9">
    <location>
        <begin position="1"/>
        <end position="239"/>
    </location>
</feature>
<comment type="similarity">
    <text evidence="2">Belongs to the peptidase C19 family.</text>
</comment>
<evidence type="ECO:0000313" key="11">
    <source>
        <dbReference type="Proteomes" id="UP000054350"/>
    </source>
</evidence>
<keyword evidence="7" id="KW-0788">Thiol protease</keyword>
<dbReference type="GO" id="GO:0005634">
    <property type="term" value="C:nucleus"/>
    <property type="evidence" value="ECO:0007669"/>
    <property type="project" value="TreeGrafter"/>
</dbReference>
<evidence type="ECO:0000259" key="9">
    <source>
        <dbReference type="PROSITE" id="PS50235"/>
    </source>
</evidence>
<dbReference type="InterPro" id="IPR038765">
    <property type="entry name" value="Papain-like_cys_pep_sf"/>
</dbReference>
<gene>
    <name evidence="10" type="ORF">AMAG_16833</name>
</gene>
<dbReference type="GO" id="GO:0005829">
    <property type="term" value="C:cytosol"/>
    <property type="evidence" value="ECO:0007669"/>
    <property type="project" value="TreeGrafter"/>
</dbReference>
<dbReference type="Gene3D" id="3.90.70.10">
    <property type="entry name" value="Cysteine proteinases"/>
    <property type="match status" value="1"/>
</dbReference>